<dbReference type="KEGG" id="dwd:DSCW_34720"/>
<dbReference type="GO" id="GO:0010181">
    <property type="term" value="F:FMN binding"/>
    <property type="evidence" value="ECO:0007669"/>
    <property type="project" value="InterPro"/>
</dbReference>
<gene>
    <name evidence="3" type="ORF">DSCW_34720</name>
</gene>
<name>A0A5K7Z5S0_9BACT</name>
<protein>
    <recommendedName>
        <fullName evidence="2">Flavodoxin-like domain-containing protein</fullName>
    </recommendedName>
</protein>
<dbReference type="Gene3D" id="3.40.50.360">
    <property type="match status" value="1"/>
</dbReference>
<evidence type="ECO:0000313" key="3">
    <source>
        <dbReference type="EMBL" id="BBO76055.1"/>
    </source>
</evidence>
<accession>A0A5K7Z5S0</accession>
<dbReference type="PROSITE" id="PS00201">
    <property type="entry name" value="FLAVODOXIN"/>
    <property type="match status" value="1"/>
</dbReference>
<evidence type="ECO:0000313" key="4">
    <source>
        <dbReference type="Proteomes" id="UP000427769"/>
    </source>
</evidence>
<dbReference type="Pfam" id="PF12682">
    <property type="entry name" value="Flavodoxin_4"/>
    <property type="match status" value="1"/>
</dbReference>
<dbReference type="PANTHER" id="PTHR39201">
    <property type="entry name" value="EXPORTED PROTEIN-RELATED"/>
    <property type="match status" value="1"/>
</dbReference>
<dbReference type="GO" id="GO:0009055">
    <property type="term" value="F:electron transfer activity"/>
    <property type="evidence" value="ECO:0007669"/>
    <property type="project" value="InterPro"/>
</dbReference>
<dbReference type="RefSeq" id="WP_155304912.1">
    <property type="nucleotide sequence ID" value="NZ_AP021875.1"/>
</dbReference>
<sequence>MSNTLVVYYSLTGHTRQIAEAITAAHDADLEAIEDTFNRDTGLGRPRSAIEGLLGLRSSITPPKHDPSEYDLVVVGTPVWAARLSSPVRAYLSQQRASLERVAFFSTQGGIGGKWALQNMATVCGQWPIARMIISESQLNTPVAEEKVAQFVSEIGKG</sequence>
<dbReference type="EMBL" id="AP021875">
    <property type="protein sequence ID" value="BBO76055.1"/>
    <property type="molecule type" value="Genomic_DNA"/>
</dbReference>
<proteinExistence type="predicted"/>
<comment type="cofactor">
    <cofactor evidence="1">
        <name>FMN</name>
        <dbReference type="ChEBI" id="CHEBI:58210"/>
    </cofactor>
</comment>
<evidence type="ECO:0000256" key="1">
    <source>
        <dbReference type="ARBA" id="ARBA00001917"/>
    </source>
</evidence>
<dbReference type="Proteomes" id="UP000427769">
    <property type="component" value="Chromosome"/>
</dbReference>
<organism evidence="3 4">
    <name type="scientific">Desulfosarcina widdelii</name>
    <dbReference type="NCBI Taxonomy" id="947919"/>
    <lineage>
        <taxon>Bacteria</taxon>
        <taxon>Pseudomonadati</taxon>
        <taxon>Thermodesulfobacteriota</taxon>
        <taxon>Desulfobacteria</taxon>
        <taxon>Desulfobacterales</taxon>
        <taxon>Desulfosarcinaceae</taxon>
        <taxon>Desulfosarcina</taxon>
    </lineage>
</organism>
<dbReference type="AlphaFoldDB" id="A0A5K7Z5S0"/>
<dbReference type="SUPFAM" id="SSF52218">
    <property type="entry name" value="Flavoproteins"/>
    <property type="match status" value="1"/>
</dbReference>
<evidence type="ECO:0000259" key="2">
    <source>
        <dbReference type="Pfam" id="PF12682"/>
    </source>
</evidence>
<reference evidence="3 4" key="1">
    <citation type="submission" date="2019-11" db="EMBL/GenBank/DDBJ databases">
        <title>Comparative genomics of hydrocarbon-degrading Desulfosarcina strains.</title>
        <authorList>
            <person name="Watanabe M."/>
            <person name="Kojima H."/>
            <person name="Fukui M."/>
        </authorList>
    </citation>
    <scope>NUCLEOTIDE SEQUENCE [LARGE SCALE GENOMIC DNA]</scope>
    <source>
        <strain evidence="3 4">PP31</strain>
    </source>
</reference>
<dbReference type="OrthoDB" id="9806505at2"/>
<dbReference type="InterPro" id="IPR029039">
    <property type="entry name" value="Flavoprotein-like_sf"/>
</dbReference>
<dbReference type="InterPro" id="IPR001226">
    <property type="entry name" value="Flavodoxin_CS"/>
</dbReference>
<dbReference type="PANTHER" id="PTHR39201:SF1">
    <property type="entry name" value="FLAVODOXIN-LIKE DOMAIN-CONTAINING PROTEIN"/>
    <property type="match status" value="1"/>
</dbReference>
<dbReference type="InterPro" id="IPR008254">
    <property type="entry name" value="Flavodoxin/NO_synth"/>
</dbReference>
<keyword evidence="4" id="KW-1185">Reference proteome</keyword>
<feature type="domain" description="Flavodoxin-like" evidence="2">
    <location>
        <begin position="4"/>
        <end position="153"/>
    </location>
</feature>